<keyword evidence="3" id="KW-0963">Cytoplasm</keyword>
<gene>
    <name evidence="10" type="primary">ppp1r14ab</name>
</gene>
<reference evidence="10 11" key="1">
    <citation type="submission" date="2020-06" db="EMBL/GenBank/DDBJ databases">
        <authorList>
            <consortium name="Wellcome Sanger Institute Data Sharing"/>
        </authorList>
    </citation>
    <scope>NUCLEOTIDE SEQUENCE [LARGE SCALE GENOMIC DNA]</scope>
</reference>
<dbReference type="FunFam" id="1.10.150.220:FF:000002">
    <property type="entry name" value="protein phosphatase 1 regulatory subunit 14A"/>
    <property type="match status" value="1"/>
</dbReference>
<keyword evidence="11" id="KW-1185">Reference proteome</keyword>
<dbReference type="Gene3D" id="1.10.150.220">
    <property type="entry name" value="CPI-17"/>
    <property type="match status" value="1"/>
</dbReference>
<reference evidence="10" key="2">
    <citation type="submission" date="2025-08" db="UniProtKB">
        <authorList>
            <consortium name="Ensembl"/>
        </authorList>
    </citation>
    <scope>IDENTIFICATION</scope>
</reference>
<dbReference type="InterPro" id="IPR008025">
    <property type="entry name" value="CPI-17"/>
</dbReference>
<dbReference type="Ensembl" id="ENSDCDT00010065256.1">
    <property type="protein sequence ID" value="ENSDCDP00010054666.1"/>
    <property type="gene ID" value="ENSDCDG00010031545.1"/>
</dbReference>
<evidence type="ECO:0000256" key="8">
    <source>
        <dbReference type="ARBA" id="ARBA00077289"/>
    </source>
</evidence>
<evidence type="ECO:0000256" key="6">
    <source>
        <dbReference type="ARBA" id="ARBA00056140"/>
    </source>
</evidence>
<dbReference type="PANTHER" id="PTHR16188">
    <property type="entry name" value="PROTEIN PHOSPHATASE 1 INHIBITOR POTENTIATED BY PROTEIN KINASE C"/>
    <property type="match status" value="1"/>
</dbReference>
<evidence type="ECO:0000256" key="2">
    <source>
        <dbReference type="ARBA" id="ARBA00005483"/>
    </source>
</evidence>
<dbReference type="PANTHER" id="PTHR16188:SF4">
    <property type="entry name" value="PROTEIN PHOSPHATASE 1 REGULATORY SUBUNIT 14A"/>
    <property type="match status" value="1"/>
</dbReference>
<dbReference type="GeneTree" id="ENSGT00950000182985"/>
<evidence type="ECO:0000256" key="7">
    <source>
        <dbReference type="ARBA" id="ARBA00072687"/>
    </source>
</evidence>
<dbReference type="GO" id="GO:0005737">
    <property type="term" value="C:cytoplasm"/>
    <property type="evidence" value="ECO:0007669"/>
    <property type="project" value="UniProtKB-SubCell"/>
</dbReference>
<dbReference type="Proteomes" id="UP000694580">
    <property type="component" value="Chromosome 19"/>
</dbReference>
<evidence type="ECO:0000256" key="3">
    <source>
        <dbReference type="ARBA" id="ARBA00022490"/>
    </source>
</evidence>
<dbReference type="SUPFAM" id="SSF81790">
    <property type="entry name" value="Myosin phosphatase inhibitor 17kDa protein, CPI-17"/>
    <property type="match status" value="1"/>
</dbReference>
<proteinExistence type="inferred from homology"/>
<evidence type="ECO:0000313" key="11">
    <source>
        <dbReference type="Proteomes" id="UP000694580"/>
    </source>
</evidence>
<keyword evidence="5" id="KW-0650">Protein phosphatase inhibitor</keyword>
<accession>A0AAY4ECB5</accession>
<dbReference type="GO" id="GO:0004865">
    <property type="term" value="F:protein serine/threonine phosphatase inhibitor activity"/>
    <property type="evidence" value="ECO:0007669"/>
    <property type="project" value="TreeGrafter"/>
</dbReference>
<dbReference type="Pfam" id="PF05361">
    <property type="entry name" value="PP1_inhibitor"/>
    <property type="match status" value="1"/>
</dbReference>
<evidence type="ECO:0000256" key="4">
    <source>
        <dbReference type="ARBA" id="ARBA00022553"/>
    </source>
</evidence>
<sequence>MKTFGFAEMAKMPSFRGIETFRVSVVTDRQTDRRESIRSEQRTPREARVARCGVMTPSYLRAARRAPGFLLLLPPRLPALPPRTGGRKAPPSTCEPFVCGREVPSCSLAVCRAGRRREWQFHQGTRTLLPPSRLPEARLGAAWRSLQCAHSSLGPPDMAANRVGRRYNGKVHSPNRGAGREPGLSVQKRQARVTVKYNRKELQRRLDVEKWIDTNLDELYSGREEDMPEEVNIDELLDLTSDEERGHRLKEILHTCNNNTEVFVKELLQKLHGLQKQEDLHNDGIEHAQLHIYPKRLDSSDTETH</sequence>
<comment type="subcellular location">
    <subcellularLocation>
        <location evidence="1">Cytoplasm</location>
    </subcellularLocation>
</comment>
<evidence type="ECO:0000256" key="5">
    <source>
        <dbReference type="ARBA" id="ARBA00023272"/>
    </source>
</evidence>
<evidence type="ECO:0000256" key="9">
    <source>
        <dbReference type="ARBA" id="ARBA00082520"/>
    </source>
</evidence>
<dbReference type="InterPro" id="IPR036658">
    <property type="entry name" value="CPI-17_sf"/>
</dbReference>
<evidence type="ECO:0000313" key="10">
    <source>
        <dbReference type="Ensembl" id="ENSDCDP00010054666.1"/>
    </source>
</evidence>
<organism evidence="10 11">
    <name type="scientific">Denticeps clupeoides</name>
    <name type="common">denticle herring</name>
    <dbReference type="NCBI Taxonomy" id="299321"/>
    <lineage>
        <taxon>Eukaryota</taxon>
        <taxon>Metazoa</taxon>
        <taxon>Chordata</taxon>
        <taxon>Craniata</taxon>
        <taxon>Vertebrata</taxon>
        <taxon>Euteleostomi</taxon>
        <taxon>Actinopterygii</taxon>
        <taxon>Neopterygii</taxon>
        <taxon>Teleostei</taxon>
        <taxon>Clupei</taxon>
        <taxon>Clupeiformes</taxon>
        <taxon>Denticipitoidei</taxon>
        <taxon>Denticipitidae</taxon>
        <taxon>Denticeps</taxon>
    </lineage>
</organism>
<dbReference type="AlphaFoldDB" id="A0AAY4ECB5"/>
<protein>
    <recommendedName>
        <fullName evidence="7">Protein phosphatase 1 regulatory subunit 14A</fullName>
    </recommendedName>
    <alternativeName>
        <fullName evidence="9">17 kDa PKC-potentiated inhibitory protein of PP1</fullName>
    </alternativeName>
    <alternativeName>
        <fullName evidence="8">Protein kinase C-potentiated inhibitor protein of 17 kDa</fullName>
    </alternativeName>
</protein>
<keyword evidence="4" id="KW-0597">Phosphoprotein</keyword>
<comment type="similarity">
    <text evidence="2">Belongs to the PP1 inhibitor family.</text>
</comment>
<comment type="function">
    <text evidence="6">Inhibitor of PPP1CA. Has over 1000-fold higher inhibitory activity when phosphorylated, creating a molecular switch for regulating the phosphorylation status of PPP1CA substrates and smooth muscle contraction.</text>
</comment>
<name>A0AAY4ECB5_9TELE</name>
<reference evidence="10" key="3">
    <citation type="submission" date="2025-09" db="UniProtKB">
        <authorList>
            <consortium name="Ensembl"/>
        </authorList>
    </citation>
    <scope>IDENTIFICATION</scope>
</reference>
<evidence type="ECO:0000256" key="1">
    <source>
        <dbReference type="ARBA" id="ARBA00004496"/>
    </source>
</evidence>